<reference evidence="1" key="1">
    <citation type="submission" date="2022-01" db="EMBL/GenBank/DDBJ databases">
        <title>Microbacterium eymi and Microbacterium rhizovicinus sp. nov., isolated from the rhizospheric soil of Elymus tsukushiensis, a plant native to the Dokdo Islands, Republic of Korea.</title>
        <authorList>
            <person name="Hwang Y.J."/>
        </authorList>
    </citation>
    <scope>NUCLEOTIDE SEQUENCE</scope>
    <source>
        <strain evidence="1">KUDC0405</strain>
    </source>
</reference>
<dbReference type="Pfam" id="PF13376">
    <property type="entry name" value="OmdA"/>
    <property type="match status" value="1"/>
</dbReference>
<accession>A0ABY5NNF6</accession>
<sequence>MRVRQAEPPAALLRALDALPGGRAAFEALSRAERYSILHPLITAPSPQTFEARLRRALERLAARPDPPPVH</sequence>
<dbReference type="Proteomes" id="UP001054811">
    <property type="component" value="Chromosome"/>
</dbReference>
<name>A0ABY5NNF6_9MICO</name>
<organism evidence="1 2">
    <name type="scientific">Microbacterium elymi</name>
    <dbReference type="NCBI Taxonomy" id="2909587"/>
    <lineage>
        <taxon>Bacteria</taxon>
        <taxon>Bacillati</taxon>
        <taxon>Actinomycetota</taxon>
        <taxon>Actinomycetes</taxon>
        <taxon>Micrococcales</taxon>
        <taxon>Microbacteriaceae</taxon>
        <taxon>Microbacterium</taxon>
    </lineage>
</organism>
<keyword evidence="2" id="KW-1185">Reference proteome</keyword>
<gene>
    <name evidence="1" type="ORF">L2X98_30325</name>
</gene>
<evidence type="ECO:0000313" key="1">
    <source>
        <dbReference type="EMBL" id="UUT36668.1"/>
    </source>
</evidence>
<dbReference type="EMBL" id="CP091139">
    <property type="protein sequence ID" value="UUT36668.1"/>
    <property type="molecule type" value="Genomic_DNA"/>
</dbReference>
<proteinExistence type="predicted"/>
<evidence type="ECO:0000313" key="2">
    <source>
        <dbReference type="Proteomes" id="UP001054811"/>
    </source>
</evidence>
<protein>
    <submittedName>
        <fullName evidence="1">YdeI/OmpD-associated family protein</fullName>
    </submittedName>
</protein>